<keyword evidence="6" id="KW-0732">Signal</keyword>
<dbReference type="Proteomes" id="UP001497512">
    <property type="component" value="Unassembled WGS sequence"/>
</dbReference>
<dbReference type="PROSITE" id="PS51233">
    <property type="entry name" value="VWFD"/>
    <property type="match status" value="1"/>
</dbReference>
<dbReference type="PROSITE" id="PS51220">
    <property type="entry name" value="NIDO"/>
    <property type="match status" value="1"/>
</dbReference>
<dbReference type="InterPro" id="IPR051495">
    <property type="entry name" value="Epithelial_Barrier/Signaling"/>
</dbReference>
<reference evidence="10" key="1">
    <citation type="submission" date="2024-02" db="EMBL/GenBank/DDBJ databases">
        <authorList>
            <consortium name="ELIXIR-Norway"/>
            <consortium name="Elixir Norway"/>
        </authorList>
    </citation>
    <scope>NUCLEOTIDE SEQUENCE</scope>
</reference>
<evidence type="ECO:0000259" key="7">
    <source>
        <dbReference type="PROSITE" id="PS50856"/>
    </source>
</evidence>
<keyword evidence="5" id="KW-1015">Disulfide bond</keyword>
<dbReference type="SMART" id="SM00539">
    <property type="entry name" value="NIDO"/>
    <property type="match status" value="1"/>
</dbReference>
<name>A0ABP0T7C6_9BRYO</name>
<dbReference type="InterPro" id="IPR005533">
    <property type="entry name" value="AMOP_dom"/>
</dbReference>
<dbReference type="InterPro" id="IPR014756">
    <property type="entry name" value="Ig_E-set"/>
</dbReference>
<gene>
    <name evidence="10" type="ORF">CSSPTR1EN2_LOCUS24014</name>
</gene>
<feature type="signal peptide" evidence="6">
    <location>
        <begin position="1"/>
        <end position="17"/>
    </location>
</feature>
<feature type="domain" description="NIDO" evidence="8">
    <location>
        <begin position="98"/>
        <end position="242"/>
    </location>
</feature>
<evidence type="ECO:0000313" key="11">
    <source>
        <dbReference type="Proteomes" id="UP001497512"/>
    </source>
</evidence>
<evidence type="ECO:0000256" key="2">
    <source>
        <dbReference type="ARBA" id="ARBA00022692"/>
    </source>
</evidence>
<dbReference type="PROSITE" id="PS50856">
    <property type="entry name" value="AMOP"/>
    <property type="match status" value="1"/>
</dbReference>
<evidence type="ECO:0000313" key="10">
    <source>
        <dbReference type="EMBL" id="CAK9188726.1"/>
    </source>
</evidence>
<dbReference type="SUPFAM" id="SSF81296">
    <property type="entry name" value="E set domains"/>
    <property type="match status" value="1"/>
</dbReference>
<protein>
    <submittedName>
        <fullName evidence="10">Uncharacterized protein</fullName>
    </submittedName>
</protein>
<evidence type="ECO:0000256" key="4">
    <source>
        <dbReference type="ARBA" id="ARBA00023136"/>
    </source>
</evidence>
<keyword evidence="2" id="KW-0812">Transmembrane</keyword>
<comment type="caution">
    <text evidence="10">The sequence shown here is derived from an EMBL/GenBank/DDBJ whole genome shotgun (WGS) entry which is preliminary data.</text>
</comment>
<organism evidence="10 11">
    <name type="scientific">Sphagnum troendelagicum</name>
    <dbReference type="NCBI Taxonomy" id="128251"/>
    <lineage>
        <taxon>Eukaryota</taxon>
        <taxon>Viridiplantae</taxon>
        <taxon>Streptophyta</taxon>
        <taxon>Embryophyta</taxon>
        <taxon>Bryophyta</taxon>
        <taxon>Sphagnophytina</taxon>
        <taxon>Sphagnopsida</taxon>
        <taxon>Sphagnales</taxon>
        <taxon>Sphagnaceae</taxon>
        <taxon>Sphagnum</taxon>
    </lineage>
</organism>
<evidence type="ECO:0000256" key="5">
    <source>
        <dbReference type="ARBA" id="ARBA00023157"/>
    </source>
</evidence>
<evidence type="ECO:0000259" key="9">
    <source>
        <dbReference type="PROSITE" id="PS51233"/>
    </source>
</evidence>
<keyword evidence="11" id="KW-1185">Reference proteome</keyword>
<dbReference type="PANTHER" id="PTHR13802">
    <property type="entry name" value="MUCIN 4-RELATED"/>
    <property type="match status" value="1"/>
</dbReference>
<dbReference type="InterPro" id="IPR001846">
    <property type="entry name" value="VWF_type-D"/>
</dbReference>
<feature type="domain" description="AMOP" evidence="7">
    <location>
        <begin position="469"/>
        <end position="617"/>
    </location>
</feature>
<feature type="domain" description="VWFD" evidence="9">
    <location>
        <begin position="628"/>
        <end position="840"/>
    </location>
</feature>
<keyword evidence="4" id="KW-0472">Membrane</keyword>
<proteinExistence type="predicted"/>
<dbReference type="InterPro" id="IPR003886">
    <property type="entry name" value="NIDO_dom"/>
</dbReference>
<evidence type="ECO:0000256" key="1">
    <source>
        <dbReference type="ARBA" id="ARBA00004370"/>
    </source>
</evidence>
<feature type="chain" id="PRO_5046885453" evidence="6">
    <location>
        <begin position="18"/>
        <end position="965"/>
    </location>
</feature>
<keyword evidence="3" id="KW-1133">Transmembrane helix</keyword>
<accession>A0ABP0T7C6</accession>
<dbReference type="Pfam" id="PF06119">
    <property type="entry name" value="NIDO"/>
    <property type="match status" value="1"/>
</dbReference>
<dbReference type="Pfam" id="PF03782">
    <property type="entry name" value="AMOP"/>
    <property type="match status" value="1"/>
</dbReference>
<sequence length="965" mass="109741">MLRQFLFLSLLLHVAYGQISIKNFVPFGTNHGDAMMARPIDAVTGPIHISIRFPFFDKWYDEIKLYSHGLILFGNITYVLPHSPPGPFPLRNFVCAAPYWADTNIAQDASSNIFYRQVTDEDTLIEISSMVRNGFPLLSAHRMLWAFVATWYRVPGHMTDPGRNTYQAIITTNGLYSFTLFTYNQLQWSAGLWGGFPQIGFNAGDQVNYFTLEKSFTANVITVVQDSNIGVPGQFIFHTTGNISDVQCNSTEGLQSSPFRGSMYGGYELRLFGICFNESSYIVEINGQELENCELTTVYLTCTMPMVSEGRLQIRLFTSERRLIGQTDFLAFMPENNADLILSNNGELDTSAHIREDQRLNLLFQKNALTTNYLFRIIIYDYSIQQFIANGTFYNQTMQQIDLGLGALNLSAIRNLTINYESIFPIDSEPRDRVHSLGISFELVPQSATSKSFTWKGATKFLVRPFIVPDVLFSSYCPAWLELQSDTNTQNLINKVPACPCRVSTTWDEEQLGFNTDPACNARKSGLWNCRFHRGAKGCYRRKSLTSDAGAQCCYDNNGVWINDWRSGAGTIDAYYPETLKNLSTYQHFFSDVLSYFSCCGGVTEFTSNCEKYMKHRPPGRCENLLPAPTGGQGDPHFLTLAGSSYTFNGHGEYTLLESLDGQLEIQVRLARVVNESAPPSSVSSMDNATAIVAFVIHSEDQPRVQFELFSQLQLVEIRIDERVLEFTPFSEEDELLSSSLIYSDDYQLIIRQRDAKTYSISYGESGIQFIVYLRPQFDFLDLVSLIPRINTDKRQFQGILGGFDGLAYANGTRVPITSNDDQALFNYGESWRTTSNASLFYYRFQDSHAQHQDLTYRPTFLRDLFDKYTNTSRYRLAEEVCQNLTQRQQCMYDVLITNDPTVNQMHQHYETTLQAWDEYIELVEQDEENDKTTTTKSPKNAASKYSVNKIWATIILLAMIIAHK</sequence>
<dbReference type="SMART" id="SM00723">
    <property type="entry name" value="AMOP"/>
    <property type="match status" value="1"/>
</dbReference>
<dbReference type="EMBL" id="CAXANX010000017">
    <property type="protein sequence ID" value="CAK9188726.1"/>
    <property type="molecule type" value="Genomic_DNA"/>
</dbReference>
<evidence type="ECO:0000256" key="6">
    <source>
        <dbReference type="SAM" id="SignalP"/>
    </source>
</evidence>
<evidence type="ECO:0000259" key="8">
    <source>
        <dbReference type="PROSITE" id="PS51220"/>
    </source>
</evidence>
<comment type="subcellular location">
    <subcellularLocation>
        <location evidence="1">Membrane</location>
    </subcellularLocation>
</comment>
<dbReference type="PANTHER" id="PTHR13802:SF52">
    <property type="entry name" value="MUCIN-4"/>
    <property type="match status" value="1"/>
</dbReference>
<evidence type="ECO:0000256" key="3">
    <source>
        <dbReference type="ARBA" id="ARBA00022989"/>
    </source>
</evidence>